<comment type="caution">
    <text evidence="2">The sequence shown here is derived from an EMBL/GenBank/DDBJ whole genome shotgun (WGS) entry which is preliminary data.</text>
</comment>
<dbReference type="RefSeq" id="WP_381479724.1">
    <property type="nucleotide sequence ID" value="NZ_JBHTLT010000015.1"/>
</dbReference>
<gene>
    <name evidence="2" type="ORF">ACFQ38_02615</name>
</gene>
<feature type="compositionally biased region" description="Basic and acidic residues" evidence="1">
    <location>
        <begin position="105"/>
        <end position="118"/>
    </location>
</feature>
<evidence type="ECO:0000313" key="2">
    <source>
        <dbReference type="EMBL" id="MFD1204022.1"/>
    </source>
</evidence>
<keyword evidence="3" id="KW-1185">Reference proteome</keyword>
<dbReference type="Pfam" id="PF05119">
    <property type="entry name" value="Terminase_4"/>
    <property type="match status" value="1"/>
</dbReference>
<protein>
    <submittedName>
        <fullName evidence="2">P27 family phage terminase small subunit</fullName>
    </submittedName>
</protein>
<dbReference type="Proteomes" id="UP001597231">
    <property type="component" value="Unassembled WGS sequence"/>
</dbReference>
<sequence length="129" mass="14851">MAKLLTKKQLKKSVVDNMKHLGVYRENYEHTIDVYVGMLAQYQAFEKQFEESGYQITVEYTNKAGATNDRKTPIYSAMESLRKDLATYSNLLCINPKAFESVKKREVPVRKKETEKPQSKLVQALGEDP</sequence>
<dbReference type="EMBL" id="JBHTLT010000015">
    <property type="protein sequence ID" value="MFD1204022.1"/>
    <property type="molecule type" value="Genomic_DNA"/>
</dbReference>
<accession>A0ABW3TU38</accession>
<proteinExistence type="predicted"/>
<name>A0ABW3TU38_9BACL</name>
<reference evidence="3" key="1">
    <citation type="journal article" date="2019" name="Int. J. Syst. Evol. Microbiol.">
        <title>The Global Catalogue of Microorganisms (GCM) 10K type strain sequencing project: providing services to taxonomists for standard genome sequencing and annotation.</title>
        <authorList>
            <consortium name="The Broad Institute Genomics Platform"/>
            <consortium name="The Broad Institute Genome Sequencing Center for Infectious Disease"/>
            <person name="Wu L."/>
            <person name="Ma J."/>
        </authorList>
    </citation>
    <scope>NUCLEOTIDE SEQUENCE [LARGE SCALE GENOMIC DNA]</scope>
    <source>
        <strain evidence="3">CCUG 53915</strain>
    </source>
</reference>
<evidence type="ECO:0000313" key="3">
    <source>
        <dbReference type="Proteomes" id="UP001597231"/>
    </source>
</evidence>
<feature type="region of interest" description="Disordered" evidence="1">
    <location>
        <begin position="105"/>
        <end position="129"/>
    </location>
</feature>
<dbReference type="InterPro" id="IPR006448">
    <property type="entry name" value="Phage_term_ssu_P27"/>
</dbReference>
<evidence type="ECO:0000256" key="1">
    <source>
        <dbReference type="SAM" id="MobiDB-lite"/>
    </source>
</evidence>
<organism evidence="2 3">
    <name type="scientific">Sporosarcina contaminans</name>
    <dbReference type="NCBI Taxonomy" id="633403"/>
    <lineage>
        <taxon>Bacteria</taxon>
        <taxon>Bacillati</taxon>
        <taxon>Bacillota</taxon>
        <taxon>Bacilli</taxon>
        <taxon>Bacillales</taxon>
        <taxon>Caryophanaceae</taxon>
        <taxon>Sporosarcina</taxon>
    </lineage>
</organism>